<evidence type="ECO:0000313" key="2">
    <source>
        <dbReference type="Proteomes" id="UP000070475"/>
    </source>
</evidence>
<dbReference type="RefSeq" id="WP_060860191.1">
    <property type="nucleotide sequence ID" value="NZ_LIRB01000119.1"/>
</dbReference>
<dbReference type="Proteomes" id="UP000070475">
    <property type="component" value="Unassembled WGS sequence"/>
</dbReference>
<dbReference type="PATRIC" id="fig|483937.3.peg.3468"/>
<evidence type="ECO:0000313" key="1">
    <source>
        <dbReference type="EMBL" id="KWX78392.1"/>
    </source>
</evidence>
<evidence type="ECO:0008006" key="3">
    <source>
        <dbReference type="Google" id="ProtNLM"/>
    </source>
</evidence>
<proteinExistence type="predicted"/>
<gene>
    <name evidence="1" type="ORF">AMQ84_09555</name>
</gene>
<dbReference type="Gene3D" id="3.30.70.260">
    <property type="match status" value="1"/>
</dbReference>
<reference evidence="1 2" key="1">
    <citation type="submission" date="2015-08" db="EMBL/GenBank/DDBJ databases">
        <title>Genomes of Paenibacillus riograndensis.</title>
        <authorList>
            <person name="Sant'Anna F.H."/>
            <person name="Souza R."/>
            <person name="Ambrosini A."/>
            <person name="Bach E."/>
            <person name="Fernandes G."/>
            <person name="Balsanelli E."/>
            <person name="Baura V.A."/>
            <person name="Pedrosa F.O."/>
            <person name="Souza E.M."/>
            <person name="Passaglia L."/>
        </authorList>
    </citation>
    <scope>NUCLEOTIDE SEQUENCE [LARGE SCALE GENOMIC DNA]</scope>
    <source>
        <strain evidence="1 2">CAS34</strain>
    </source>
</reference>
<dbReference type="InterPro" id="IPR045865">
    <property type="entry name" value="ACT-like_dom_sf"/>
</dbReference>
<protein>
    <recommendedName>
        <fullName evidence="3">ACT domain-containing protein</fullName>
    </recommendedName>
</protein>
<organism evidence="1 2">
    <name type="scientific">Paenibacillus riograndensis</name>
    <dbReference type="NCBI Taxonomy" id="483937"/>
    <lineage>
        <taxon>Bacteria</taxon>
        <taxon>Bacillati</taxon>
        <taxon>Bacillota</taxon>
        <taxon>Bacilli</taxon>
        <taxon>Bacillales</taxon>
        <taxon>Paenibacillaceae</taxon>
        <taxon>Paenibacillus</taxon>
        <taxon>Paenibacillus sonchi group</taxon>
    </lineage>
</organism>
<dbReference type="AlphaFoldDB" id="A0A132U4B9"/>
<dbReference type="EMBL" id="LIRB01000119">
    <property type="protein sequence ID" value="KWX78392.1"/>
    <property type="molecule type" value="Genomic_DNA"/>
</dbReference>
<dbReference type="SUPFAM" id="SSF55021">
    <property type="entry name" value="ACT-like"/>
    <property type="match status" value="1"/>
</dbReference>
<comment type="caution">
    <text evidence="1">The sequence shown here is derived from an EMBL/GenBank/DDBJ whole genome shotgun (WGS) entry which is preliminary data.</text>
</comment>
<sequence length="100" mass="11657">MRTHVLSILLERRPQALQRVTGLLSRGNVDVERWVLGMGDDKDEWQVVLAIRADNTGLNWLIQRLDRQLEVTTVTCCDWEDPEVREWVSRVTGLPCERED</sequence>
<name>A0A132U4B9_9BACL</name>
<keyword evidence="2" id="KW-1185">Reference proteome</keyword>
<accession>A0A132U4B9</accession>